<dbReference type="OrthoDB" id="435607at2759"/>
<dbReference type="InterPro" id="IPR004776">
    <property type="entry name" value="Mem_transp_PIN-like"/>
</dbReference>
<dbReference type="PANTHER" id="PTHR31274">
    <property type="entry name" value="PROTEIN ECM3"/>
    <property type="match status" value="1"/>
</dbReference>
<proteinExistence type="predicted"/>
<dbReference type="Proteomes" id="UP000005666">
    <property type="component" value="Chromosome 6"/>
</dbReference>
<dbReference type="InterPro" id="IPR040254">
    <property type="entry name" value="Ecm3-like"/>
</dbReference>
<evidence type="ECO:0000256" key="1">
    <source>
        <dbReference type="ARBA" id="ARBA00004141"/>
    </source>
</evidence>
<organism evidence="7 8">
    <name type="scientific">Tetrapisispora phaffii (strain ATCC 24235 / CBS 4417 / NBRC 1672 / NRRL Y-8282 / UCD 70-5)</name>
    <name type="common">Yeast</name>
    <name type="synonym">Fabospora phaffii</name>
    <dbReference type="NCBI Taxonomy" id="1071381"/>
    <lineage>
        <taxon>Eukaryota</taxon>
        <taxon>Fungi</taxon>
        <taxon>Dikarya</taxon>
        <taxon>Ascomycota</taxon>
        <taxon>Saccharomycotina</taxon>
        <taxon>Saccharomycetes</taxon>
        <taxon>Saccharomycetales</taxon>
        <taxon>Saccharomycetaceae</taxon>
        <taxon>Tetrapisispora</taxon>
    </lineage>
</organism>
<gene>
    <name evidence="7" type="primary">TPHA0F01580</name>
    <name evidence="7" type="ordered locus">TPHA_0F01580</name>
</gene>
<comment type="subcellular location">
    <subcellularLocation>
        <location evidence="1">Membrane</location>
        <topology evidence="1">Multi-pass membrane protein</topology>
    </subcellularLocation>
</comment>
<feature type="region of interest" description="Disordered" evidence="5">
    <location>
        <begin position="179"/>
        <end position="203"/>
    </location>
</feature>
<feature type="compositionally biased region" description="Polar residues" evidence="5">
    <location>
        <begin position="357"/>
        <end position="374"/>
    </location>
</feature>
<feature type="region of interest" description="Disordered" evidence="5">
    <location>
        <begin position="335"/>
        <end position="374"/>
    </location>
</feature>
<protein>
    <recommendedName>
        <fullName evidence="9">Transporter</fullName>
    </recommendedName>
</protein>
<feature type="transmembrane region" description="Helical" evidence="6">
    <location>
        <begin position="525"/>
        <end position="545"/>
    </location>
</feature>
<dbReference type="RefSeq" id="XP_003686076.1">
    <property type="nucleotide sequence ID" value="XM_003686028.1"/>
</dbReference>
<keyword evidence="2 6" id="KW-0812">Transmembrane</keyword>
<dbReference type="AlphaFoldDB" id="G8BV60"/>
<evidence type="ECO:0000256" key="4">
    <source>
        <dbReference type="ARBA" id="ARBA00023136"/>
    </source>
</evidence>
<evidence type="ECO:0000256" key="5">
    <source>
        <dbReference type="SAM" id="MobiDB-lite"/>
    </source>
</evidence>
<dbReference type="PANTHER" id="PTHR31274:SF3">
    <property type="entry name" value="PROTEIN ECM3"/>
    <property type="match status" value="1"/>
</dbReference>
<feature type="transmembrane region" description="Helical" evidence="6">
    <location>
        <begin position="42"/>
        <end position="60"/>
    </location>
</feature>
<feature type="transmembrane region" description="Helical" evidence="6">
    <location>
        <begin position="141"/>
        <end position="162"/>
    </location>
</feature>
<keyword evidence="4 6" id="KW-0472">Membrane</keyword>
<dbReference type="EMBL" id="HE612861">
    <property type="protein sequence ID" value="CCE63642.1"/>
    <property type="molecule type" value="Genomic_DNA"/>
</dbReference>
<feature type="compositionally biased region" description="Basic and acidic residues" evidence="5">
    <location>
        <begin position="345"/>
        <end position="356"/>
    </location>
</feature>
<dbReference type="GeneID" id="11535514"/>
<reference evidence="7 8" key="1">
    <citation type="journal article" date="2011" name="Proc. Natl. Acad. Sci. U.S.A.">
        <title>Evolutionary erosion of yeast sex chromosomes by mating-type switching accidents.</title>
        <authorList>
            <person name="Gordon J.L."/>
            <person name="Armisen D."/>
            <person name="Proux-Wera E."/>
            <person name="Oheigeartaigh S.S."/>
            <person name="Byrne K.P."/>
            <person name="Wolfe K.H."/>
        </authorList>
    </citation>
    <scope>NUCLEOTIDE SEQUENCE [LARGE SCALE GENOMIC DNA]</scope>
    <source>
        <strain evidence="8">ATCC 24235 / CBS 4417 / NBRC 1672 / NRRL Y-8282 / UCD 70-5</strain>
    </source>
</reference>
<feature type="transmembrane region" description="Helical" evidence="6">
    <location>
        <begin position="72"/>
        <end position="94"/>
    </location>
</feature>
<evidence type="ECO:0000313" key="7">
    <source>
        <dbReference type="EMBL" id="CCE63642.1"/>
    </source>
</evidence>
<feature type="compositionally biased region" description="Low complexity" evidence="5">
    <location>
        <begin position="298"/>
        <end position="310"/>
    </location>
</feature>
<accession>G8BV60</accession>
<dbReference type="eggNOG" id="ENOG502QU6H">
    <property type="taxonomic scope" value="Eukaryota"/>
</dbReference>
<evidence type="ECO:0000256" key="3">
    <source>
        <dbReference type="ARBA" id="ARBA00022989"/>
    </source>
</evidence>
<dbReference type="OMA" id="MTHITLG"/>
<dbReference type="Pfam" id="PF03547">
    <property type="entry name" value="Mem_trans"/>
    <property type="match status" value="1"/>
</dbReference>
<evidence type="ECO:0000256" key="6">
    <source>
        <dbReference type="SAM" id="Phobius"/>
    </source>
</evidence>
<evidence type="ECO:0000313" key="8">
    <source>
        <dbReference type="Proteomes" id="UP000005666"/>
    </source>
</evidence>
<keyword evidence="3 6" id="KW-1133">Transmembrane helix</keyword>
<dbReference type="STRING" id="1071381.G8BV60"/>
<dbReference type="KEGG" id="tpf:TPHA_0F01580"/>
<keyword evidence="8" id="KW-1185">Reference proteome</keyword>
<dbReference type="GO" id="GO:0016020">
    <property type="term" value="C:membrane"/>
    <property type="evidence" value="ECO:0007669"/>
    <property type="project" value="UniProtKB-SubCell"/>
</dbReference>
<evidence type="ECO:0008006" key="9">
    <source>
        <dbReference type="Google" id="ProtNLM"/>
    </source>
</evidence>
<feature type="region of interest" description="Disordered" evidence="5">
    <location>
        <begin position="298"/>
        <end position="321"/>
    </location>
</feature>
<feature type="transmembrane region" description="Helical" evidence="6">
    <location>
        <begin position="641"/>
        <end position="661"/>
    </location>
</feature>
<name>G8BV60_TETPH</name>
<feature type="transmembrane region" description="Helical" evidence="6">
    <location>
        <begin position="12"/>
        <end position="30"/>
    </location>
</feature>
<dbReference type="HOGENOM" id="CLU_021924_0_0_1"/>
<feature type="transmembrane region" description="Helical" evidence="6">
    <location>
        <begin position="681"/>
        <end position="702"/>
    </location>
</feature>
<feature type="transmembrane region" description="Helical" evidence="6">
    <location>
        <begin position="566"/>
        <end position="588"/>
    </location>
</feature>
<dbReference type="GO" id="GO:0055085">
    <property type="term" value="P:transmembrane transport"/>
    <property type="evidence" value="ECO:0007669"/>
    <property type="project" value="InterPro"/>
</dbReference>
<evidence type="ECO:0000256" key="2">
    <source>
        <dbReference type="ARBA" id="ARBA00022692"/>
    </source>
</evidence>
<sequence length="708" mass="78126">MTVSLGAVIWSSVKPIIKIYLIIGVGFLCAKLEIVSAESIKSISNIVLTVLLPCLSFNKIVSSIEDKDIKDVGIICLSAALIFGTGMFFAFVCSKFLPVPKEWRGGILAGGMFPNISDLPIAYLQTLDQGLIFTEEEGEKGIASVIIFLTMFLLCVFNLGGFRLIEYDFTYNDEENAVHDSDRNSNSLGVPSNPKKEIDNLSASPKGLVNTKNKIKFNLNLLRIRKKNQSDLSIPDIKNNNVSSAESSTISMLSTGSGSNSRFTVISPMPIPEEGPTLQFNETELINKQIRRGLQNDISNNASNMSSINSYDDDLNDSTSDRELSSSKIILGTDSSELDLGVENSKNERNDDKTENDSINQSDSDNTTSIASTALSPTQTWGNFSTRTSIASEEAISNALPYRISSQPIAFTSALSDEQHNIAIRRHSDATTSMNQLIRSYSNVDQYGNYVERRQSIADSQADSINTMSSFQRFKSADLTRMVTTDVNVTSKDVKESGSSLPESIRKLPFVPLTIFFLKNCLRPASMAVIIALICAFIPWVKALFVTTDTTPYIPNAPDLKPPLSFIIDFTGYVGAASVPFGLLLLGATLGRLSVGELYPGFWKTASLLVILRQCVMPIFGVLWCDRLVKAGWVNWEDDRMLLFVIAITWSLPTMTTLIYFTASYTSPDVEKPVQMECVSFFLMIQYPLLVVSLPFLVTYFLKVQLKI</sequence>